<evidence type="ECO:0000313" key="2">
    <source>
        <dbReference type="Proteomes" id="UP000053989"/>
    </source>
</evidence>
<dbReference type="HOGENOM" id="CLU_960289_0_0_1"/>
<dbReference type="AlphaFoldDB" id="A0A0C3DFW6"/>
<reference evidence="2" key="2">
    <citation type="submission" date="2015-01" db="EMBL/GenBank/DDBJ databases">
        <title>Evolutionary Origins and Diversification of the Mycorrhizal Mutualists.</title>
        <authorList>
            <consortium name="DOE Joint Genome Institute"/>
            <consortium name="Mycorrhizal Genomics Consortium"/>
            <person name="Kohler A."/>
            <person name="Kuo A."/>
            <person name="Nagy L.G."/>
            <person name="Floudas D."/>
            <person name="Copeland A."/>
            <person name="Barry K.W."/>
            <person name="Cichocki N."/>
            <person name="Veneault-Fourrey C."/>
            <person name="LaButti K."/>
            <person name="Lindquist E.A."/>
            <person name="Lipzen A."/>
            <person name="Lundell T."/>
            <person name="Morin E."/>
            <person name="Murat C."/>
            <person name="Riley R."/>
            <person name="Ohm R."/>
            <person name="Sun H."/>
            <person name="Tunlid A."/>
            <person name="Henrissat B."/>
            <person name="Grigoriev I.V."/>
            <person name="Hibbett D.S."/>
            <person name="Martin F."/>
        </authorList>
    </citation>
    <scope>NUCLEOTIDE SEQUENCE [LARGE SCALE GENOMIC DNA]</scope>
    <source>
        <strain evidence="2">Foug A</strain>
    </source>
</reference>
<dbReference type="OrthoDB" id="2680948at2759"/>
<proteinExistence type="predicted"/>
<keyword evidence="2" id="KW-1185">Reference proteome</keyword>
<dbReference type="InParanoid" id="A0A0C3DFW6"/>
<accession>A0A0C3DFW6</accession>
<gene>
    <name evidence="1" type="ORF">SCLCIDRAFT_30681</name>
</gene>
<dbReference type="EMBL" id="KN822143">
    <property type="protein sequence ID" value="KIM54981.1"/>
    <property type="molecule type" value="Genomic_DNA"/>
</dbReference>
<name>A0A0C3DFW6_9AGAM</name>
<protein>
    <submittedName>
        <fullName evidence="1">Uncharacterized protein</fullName>
    </submittedName>
</protein>
<evidence type="ECO:0000313" key="1">
    <source>
        <dbReference type="EMBL" id="KIM54981.1"/>
    </source>
</evidence>
<sequence length="290" mass="31642">MSCKVSINAPDVVDTATALDIASTNVEKLLGIIRHPDTVELIATTGGNLLGFKGKVVAVISQRRLGPRIAWQSLGGPIRRHGGTLDSLVAEEYEGAAVPVNRVVVLKELASVLDPNHLHTLQPLGHQEFHHAYKLDHPNSATRFANPRTPGNIWVLTSTALSRRVIRPVWAVPEKDNLRRSNKPSYTICCGTRGPASLALATKAYYETRQARLRRARILLMSQSQVTSPPDSPSILDEPVLTDEYLEILNELVDAGVDEDAEGEVVTNEERSVVLIEEDKSKDKGKATAA</sequence>
<dbReference type="Proteomes" id="UP000053989">
    <property type="component" value="Unassembled WGS sequence"/>
</dbReference>
<organism evidence="1 2">
    <name type="scientific">Scleroderma citrinum Foug A</name>
    <dbReference type="NCBI Taxonomy" id="1036808"/>
    <lineage>
        <taxon>Eukaryota</taxon>
        <taxon>Fungi</taxon>
        <taxon>Dikarya</taxon>
        <taxon>Basidiomycota</taxon>
        <taxon>Agaricomycotina</taxon>
        <taxon>Agaricomycetes</taxon>
        <taxon>Agaricomycetidae</taxon>
        <taxon>Boletales</taxon>
        <taxon>Sclerodermatineae</taxon>
        <taxon>Sclerodermataceae</taxon>
        <taxon>Scleroderma</taxon>
    </lineage>
</organism>
<reference evidence="1 2" key="1">
    <citation type="submission" date="2014-04" db="EMBL/GenBank/DDBJ databases">
        <authorList>
            <consortium name="DOE Joint Genome Institute"/>
            <person name="Kuo A."/>
            <person name="Kohler A."/>
            <person name="Nagy L.G."/>
            <person name="Floudas D."/>
            <person name="Copeland A."/>
            <person name="Barry K.W."/>
            <person name="Cichocki N."/>
            <person name="Veneault-Fourrey C."/>
            <person name="LaButti K."/>
            <person name="Lindquist E.A."/>
            <person name="Lipzen A."/>
            <person name="Lundell T."/>
            <person name="Morin E."/>
            <person name="Murat C."/>
            <person name="Sun H."/>
            <person name="Tunlid A."/>
            <person name="Henrissat B."/>
            <person name="Grigoriev I.V."/>
            <person name="Hibbett D.S."/>
            <person name="Martin F."/>
            <person name="Nordberg H.P."/>
            <person name="Cantor M.N."/>
            <person name="Hua S.X."/>
        </authorList>
    </citation>
    <scope>NUCLEOTIDE SEQUENCE [LARGE SCALE GENOMIC DNA]</scope>
    <source>
        <strain evidence="1 2">Foug A</strain>
    </source>
</reference>